<dbReference type="EMBL" id="JACGWK010000003">
    <property type="protein sequence ID" value="KAL0363990.1"/>
    <property type="molecule type" value="Genomic_DNA"/>
</dbReference>
<evidence type="ECO:0000256" key="1">
    <source>
        <dbReference type="SAM" id="MobiDB-lite"/>
    </source>
</evidence>
<name>A0AAW2Q8J7_9LAMI</name>
<gene>
    <name evidence="2" type="ORF">Sangu_0496600</name>
</gene>
<protein>
    <submittedName>
        <fullName evidence="2">Uncharacterized protein</fullName>
    </submittedName>
</protein>
<feature type="non-terminal residue" evidence="2">
    <location>
        <position position="1"/>
    </location>
</feature>
<feature type="compositionally biased region" description="Polar residues" evidence="1">
    <location>
        <begin position="49"/>
        <end position="60"/>
    </location>
</feature>
<reference evidence="2" key="1">
    <citation type="submission" date="2020-06" db="EMBL/GenBank/DDBJ databases">
        <authorList>
            <person name="Li T."/>
            <person name="Hu X."/>
            <person name="Zhang T."/>
            <person name="Song X."/>
            <person name="Zhang H."/>
            <person name="Dai N."/>
            <person name="Sheng W."/>
            <person name="Hou X."/>
            <person name="Wei L."/>
        </authorList>
    </citation>
    <scope>NUCLEOTIDE SEQUENCE</scope>
    <source>
        <strain evidence="2">G01</strain>
        <tissue evidence="2">Leaf</tissue>
    </source>
</reference>
<feature type="region of interest" description="Disordered" evidence="1">
    <location>
        <begin position="49"/>
        <end position="138"/>
    </location>
</feature>
<proteinExistence type="predicted"/>
<evidence type="ECO:0000313" key="2">
    <source>
        <dbReference type="EMBL" id="KAL0363990.1"/>
    </source>
</evidence>
<dbReference type="AlphaFoldDB" id="A0AAW2Q8J7"/>
<comment type="caution">
    <text evidence="2">The sequence shown here is derived from an EMBL/GenBank/DDBJ whole genome shotgun (WGS) entry which is preliminary data.</text>
</comment>
<feature type="compositionally biased region" description="Basic and acidic residues" evidence="1">
    <location>
        <begin position="61"/>
        <end position="74"/>
    </location>
</feature>
<reference evidence="2" key="2">
    <citation type="journal article" date="2024" name="Plant">
        <title>Genomic evolution and insights into agronomic trait innovations of Sesamum species.</title>
        <authorList>
            <person name="Miao H."/>
            <person name="Wang L."/>
            <person name="Qu L."/>
            <person name="Liu H."/>
            <person name="Sun Y."/>
            <person name="Le M."/>
            <person name="Wang Q."/>
            <person name="Wei S."/>
            <person name="Zheng Y."/>
            <person name="Lin W."/>
            <person name="Duan Y."/>
            <person name="Cao H."/>
            <person name="Xiong S."/>
            <person name="Wang X."/>
            <person name="Wei L."/>
            <person name="Li C."/>
            <person name="Ma Q."/>
            <person name="Ju M."/>
            <person name="Zhao R."/>
            <person name="Li G."/>
            <person name="Mu C."/>
            <person name="Tian Q."/>
            <person name="Mei H."/>
            <person name="Zhang T."/>
            <person name="Gao T."/>
            <person name="Zhang H."/>
        </authorList>
    </citation>
    <scope>NUCLEOTIDE SEQUENCE</scope>
    <source>
        <strain evidence="2">G01</strain>
    </source>
</reference>
<sequence length="151" mass="16116">AIKFCAGGTAATCVSACRKRRGATLSRHVFPSKRTTKWLSIATSQTKVETQLNISGNGESQKQETEDAAGEKHQPPHISPMQPLTRDAYGGGMYAAEEGQPKQQEKPPASATQSADGPAEATIQPKHTPPPSTGDRDLDITANLIFSNFIL</sequence>
<accession>A0AAW2Q8J7</accession>
<organism evidence="2">
    <name type="scientific">Sesamum angustifolium</name>
    <dbReference type="NCBI Taxonomy" id="2727405"/>
    <lineage>
        <taxon>Eukaryota</taxon>
        <taxon>Viridiplantae</taxon>
        <taxon>Streptophyta</taxon>
        <taxon>Embryophyta</taxon>
        <taxon>Tracheophyta</taxon>
        <taxon>Spermatophyta</taxon>
        <taxon>Magnoliopsida</taxon>
        <taxon>eudicotyledons</taxon>
        <taxon>Gunneridae</taxon>
        <taxon>Pentapetalae</taxon>
        <taxon>asterids</taxon>
        <taxon>lamiids</taxon>
        <taxon>Lamiales</taxon>
        <taxon>Pedaliaceae</taxon>
        <taxon>Sesamum</taxon>
    </lineage>
</organism>